<dbReference type="SMART" id="SM01240">
    <property type="entry name" value="IMPDH"/>
    <property type="match status" value="1"/>
</dbReference>
<dbReference type="eggNOG" id="COG0516">
    <property type="taxonomic scope" value="Bacteria"/>
</dbReference>
<keyword evidence="5 9" id="KW-0129">CBS domain</keyword>
<feature type="binding site" evidence="6">
    <location>
        <begin position="319"/>
        <end position="321"/>
    </location>
    <ligand>
        <name>NADP(+)</name>
        <dbReference type="ChEBI" id="CHEBI:58349"/>
    </ligand>
</feature>
<evidence type="ECO:0000313" key="11">
    <source>
        <dbReference type="EMBL" id="CCA54344.1"/>
    </source>
</evidence>
<feature type="binding site" description="in other chain" evidence="8">
    <location>
        <position position="323"/>
    </location>
    <ligand>
        <name>K(+)</name>
        <dbReference type="ChEBI" id="CHEBI:29103"/>
        <note>ligand shared between two tetrameric partners</note>
    </ligand>
</feature>
<dbReference type="GO" id="GO:0003920">
    <property type="term" value="F:GMP reductase activity"/>
    <property type="evidence" value="ECO:0007669"/>
    <property type="project" value="UniProtKB-UniRule"/>
</dbReference>
<dbReference type="STRING" id="953739.SVEN_1057"/>
<keyword evidence="8" id="KW-0630">Potassium</keyword>
<feature type="domain" description="CBS" evidence="10">
    <location>
        <begin position="118"/>
        <end position="175"/>
    </location>
</feature>
<dbReference type="InterPro" id="IPR046342">
    <property type="entry name" value="CBS_dom_sf"/>
</dbReference>
<dbReference type="EC" id="1.7.1.7" evidence="6"/>
<dbReference type="PROSITE" id="PS51371">
    <property type="entry name" value="CBS"/>
    <property type="match status" value="2"/>
</dbReference>
<gene>
    <name evidence="6" type="primary">guaB1</name>
    <name evidence="11" type="ordered locus">SVEN_1057</name>
</gene>
<dbReference type="KEGG" id="sve:SVEN_1057"/>
<dbReference type="SUPFAM" id="SSF54631">
    <property type="entry name" value="CBS-domain pair"/>
    <property type="match status" value="1"/>
</dbReference>
<dbReference type="InterPro" id="IPR005990">
    <property type="entry name" value="IMP_DH"/>
</dbReference>
<evidence type="ECO:0000256" key="3">
    <source>
        <dbReference type="ARBA" id="ARBA00022857"/>
    </source>
</evidence>
<dbReference type="SMART" id="SM00116">
    <property type="entry name" value="CBS"/>
    <property type="match status" value="2"/>
</dbReference>
<dbReference type="CDD" id="cd00381">
    <property type="entry name" value="IMPDH"/>
    <property type="match status" value="1"/>
</dbReference>
<evidence type="ECO:0000256" key="2">
    <source>
        <dbReference type="ARBA" id="ARBA00022737"/>
    </source>
</evidence>
<dbReference type="InterPro" id="IPR013785">
    <property type="entry name" value="Aldolase_TIM"/>
</dbReference>
<dbReference type="NCBIfam" id="NF005869">
    <property type="entry name" value="PRK07807.1"/>
    <property type="match status" value="1"/>
</dbReference>
<evidence type="ECO:0000256" key="5">
    <source>
        <dbReference type="ARBA" id="ARBA00023122"/>
    </source>
</evidence>
<dbReference type="EMBL" id="FR845719">
    <property type="protein sequence ID" value="CCA54344.1"/>
    <property type="molecule type" value="Genomic_DNA"/>
</dbReference>
<dbReference type="Pfam" id="PF00571">
    <property type="entry name" value="CBS"/>
    <property type="match status" value="2"/>
</dbReference>
<dbReference type="SUPFAM" id="SSF51412">
    <property type="entry name" value="Inosine monophosphate dehydrogenase (IMPDH)"/>
    <property type="match status" value="1"/>
</dbReference>
<dbReference type="GO" id="GO:0005829">
    <property type="term" value="C:cytosol"/>
    <property type="evidence" value="ECO:0007669"/>
    <property type="project" value="TreeGrafter"/>
</dbReference>
<dbReference type="InterPro" id="IPR050139">
    <property type="entry name" value="GMP_reductase"/>
</dbReference>
<dbReference type="GO" id="GO:0006166">
    <property type="term" value="P:purine ribonucleoside salvage"/>
    <property type="evidence" value="ECO:0007669"/>
    <property type="project" value="UniProtKB-KW"/>
</dbReference>
<dbReference type="AlphaFoldDB" id="F2RCI6"/>
<feature type="active site" description="Thioimidate intermediate" evidence="6">
    <location>
        <position position="326"/>
    </location>
</feature>
<accession>F2RCI6</accession>
<protein>
    <recommendedName>
        <fullName evidence="6">GMP reductase</fullName>
        <ecNumber evidence="6">1.7.1.7</ecNumber>
    </recommendedName>
    <alternativeName>
        <fullName evidence="6">Guanosine 5'-monophosphate reductase</fullName>
        <shortName evidence="6">GMPR</shortName>
    </alternativeName>
</protein>
<dbReference type="FunFam" id="3.20.20.70:FF:000108">
    <property type="entry name" value="IMP dehydrogenase family protein"/>
    <property type="match status" value="1"/>
</dbReference>
<dbReference type="InterPro" id="IPR005991">
    <property type="entry name" value="GUAB1"/>
</dbReference>
<keyword evidence="2" id="KW-0677">Repeat</keyword>
<keyword evidence="7" id="KW-0520">NAD</keyword>
<dbReference type="InterPro" id="IPR001093">
    <property type="entry name" value="IMP_DH_GMPRt"/>
</dbReference>
<dbReference type="PIRSF" id="PIRSF000130">
    <property type="entry name" value="IMPDH"/>
    <property type="match status" value="1"/>
</dbReference>
<evidence type="ECO:0000256" key="8">
    <source>
        <dbReference type="PIRSR" id="PIRSR000130-4"/>
    </source>
</evidence>
<evidence type="ECO:0000259" key="10">
    <source>
        <dbReference type="PROSITE" id="PS51371"/>
    </source>
</evidence>
<organism evidence="11 12">
    <name type="scientific">Streptomyces venezuelae (strain ATCC 10712 / CBS 650.69 / DSM 40230 / JCM 4526 / NBRC 13096 / PD 04745)</name>
    <dbReference type="NCBI Taxonomy" id="953739"/>
    <lineage>
        <taxon>Bacteria</taxon>
        <taxon>Bacillati</taxon>
        <taxon>Actinomycetota</taxon>
        <taxon>Actinomycetes</taxon>
        <taxon>Kitasatosporales</taxon>
        <taxon>Streptomycetaceae</taxon>
        <taxon>Streptomyces</taxon>
    </lineage>
</organism>
<keyword evidence="1 6" id="KW-0660">Purine salvage</keyword>
<feature type="domain" description="CBS" evidence="10">
    <location>
        <begin position="177"/>
        <end position="235"/>
    </location>
</feature>
<feature type="binding site" evidence="7">
    <location>
        <begin position="269"/>
        <end position="271"/>
    </location>
    <ligand>
        <name>NAD(+)</name>
        <dbReference type="ChEBI" id="CHEBI:57540"/>
    </ligand>
</feature>
<comment type="function">
    <text evidence="6">Involved in the purine-salvage pathway. Catalyzes the NADPH-dependent conversion of GMP to IMP.</text>
</comment>
<dbReference type="PATRIC" id="fig|953739.5.peg.3123"/>
<reference evidence="11 12" key="1">
    <citation type="journal article" date="2011" name="BMC Genomics">
        <title>Genome-wide analysis of the role of GlnR in Streptomyces venezuelae provides new insights into global nitrogen regulation in actinomycetes.</title>
        <authorList>
            <person name="Pullan S.T."/>
            <person name="Bibb M.J."/>
            <person name="Merrick M."/>
        </authorList>
    </citation>
    <scope>NUCLEOTIDE SEQUENCE [LARGE SCALE GENOMIC DNA]</scope>
    <source>
        <strain evidence="11">ATCC 10712</strain>
    </source>
</reference>
<evidence type="ECO:0000313" key="12">
    <source>
        <dbReference type="Proteomes" id="UP000006854"/>
    </source>
</evidence>
<dbReference type="NCBIfam" id="TIGR01303">
    <property type="entry name" value="IMP_DH_rel_1"/>
    <property type="match status" value="1"/>
</dbReference>
<name>F2RCI6_STRVP</name>
<evidence type="ECO:0000256" key="4">
    <source>
        <dbReference type="ARBA" id="ARBA00023002"/>
    </source>
</evidence>
<evidence type="ECO:0000256" key="7">
    <source>
        <dbReference type="PIRSR" id="PIRSR000130-3"/>
    </source>
</evidence>
<comment type="catalytic activity">
    <reaction evidence="6">
        <text>IMP + NH4(+) + NADP(+) = GMP + NADPH + 2 H(+)</text>
        <dbReference type="Rhea" id="RHEA:17185"/>
        <dbReference type="ChEBI" id="CHEBI:15378"/>
        <dbReference type="ChEBI" id="CHEBI:28938"/>
        <dbReference type="ChEBI" id="CHEBI:57783"/>
        <dbReference type="ChEBI" id="CHEBI:58053"/>
        <dbReference type="ChEBI" id="CHEBI:58115"/>
        <dbReference type="ChEBI" id="CHEBI:58349"/>
        <dbReference type="EC" id="1.7.1.7"/>
    </reaction>
</comment>
<keyword evidence="3 6" id="KW-0521">NADP</keyword>
<evidence type="ECO:0000256" key="1">
    <source>
        <dbReference type="ARBA" id="ARBA00022726"/>
    </source>
</evidence>
<dbReference type="GO" id="GO:0032264">
    <property type="term" value="P:IMP salvage"/>
    <property type="evidence" value="ECO:0007669"/>
    <property type="project" value="UniProtKB-UniRule"/>
</dbReference>
<dbReference type="GO" id="GO:0003938">
    <property type="term" value="F:IMP dehydrogenase activity"/>
    <property type="evidence" value="ECO:0007669"/>
    <property type="project" value="InterPro"/>
</dbReference>
<dbReference type="HOGENOM" id="CLU_022552_2_1_11"/>
<keyword evidence="4 6" id="KW-0560">Oxidoreductase</keyword>
<feature type="binding site" evidence="6">
    <location>
        <begin position="269"/>
        <end position="271"/>
    </location>
    <ligand>
        <name>NADP(+)</name>
        <dbReference type="ChEBI" id="CHEBI:58349"/>
    </ligand>
</feature>
<proteinExistence type="inferred from homology"/>
<feature type="binding site" description="in other chain" evidence="8">
    <location>
        <position position="326"/>
    </location>
    <ligand>
        <name>K(+)</name>
        <dbReference type="ChEBI" id="CHEBI:29103"/>
        <note>ligand shared between two tetrameric partners</note>
    </ligand>
</feature>
<dbReference type="PANTHER" id="PTHR43170">
    <property type="entry name" value="GMP REDUCTASE"/>
    <property type="match status" value="1"/>
</dbReference>
<feature type="binding site" description="in other chain" evidence="8">
    <location>
        <position position="321"/>
    </location>
    <ligand>
        <name>K(+)</name>
        <dbReference type="ChEBI" id="CHEBI:29103"/>
        <note>ligand shared between two tetrameric partners</note>
    </ligand>
</feature>
<comment type="similarity">
    <text evidence="6">Belongs to the IMPDH/GMPR family. GuaB1 subfamily.</text>
</comment>
<dbReference type="Proteomes" id="UP000006854">
    <property type="component" value="Chromosome"/>
</dbReference>
<evidence type="ECO:0000256" key="9">
    <source>
        <dbReference type="PROSITE-ProRule" id="PRU00703"/>
    </source>
</evidence>
<comment type="cofactor">
    <cofactor evidence="6">
        <name>a monovalent cation</name>
        <dbReference type="ChEBI" id="CHEBI:60242"/>
    </cofactor>
</comment>
<keyword evidence="12" id="KW-1185">Reference proteome</keyword>
<dbReference type="InterPro" id="IPR000644">
    <property type="entry name" value="CBS_dom"/>
</dbReference>
<dbReference type="CDD" id="cd02205">
    <property type="entry name" value="CBS_pair_SF"/>
    <property type="match status" value="1"/>
</dbReference>
<dbReference type="Pfam" id="PF00478">
    <property type="entry name" value="IMPDH"/>
    <property type="match status" value="1"/>
</dbReference>
<comment type="pathway">
    <text evidence="6">Purine metabolism; IMP biosynthesis via salvage pathway.</text>
</comment>
<sequence>MNYVLFPLAEMPRGRSERLGCQHVRFLNDVKPPYDLTYDDVFMVPSRSAVGSRQAVDLSSPDGSGTTIPLVVANMTAIAGRRMAETVARRGGLVVIPQDIPIEVVTDVISWVKSRHHVLDTPIVLEPHQTVADALSLLPKRAHDAGVVVDENRRPVGVVTDADLSGVDRFTQLSEVMSKDLLLLDADIDPREAFNTLDAANRRYAPAVDADGKLVGILTRKGALRATLYSPAVDKNGRLRIAAAVGINGDVAGKAKQLLDAGVDTLVIDTAHGHQESMISAIRTVRALDPQVPIVAGNIVAAEGVKDLIEAGADIIKVGVGPGAMCTTRMMTGVGRPQFSAVLECAAEAKKYGKHVWADGGVRHPRDVAMALAAGASNVMIGSWFAGTYESPGDLQHDAQGRAYKESFGMASARAVRNRTSDESAYDRARKALFEEGISTSRMFLDPQRPGVEDLIDSIIAGVRSSCTYAGAGSLAEFEEKSVVGIQSAAGYAEGKPLHASWS</sequence>
<dbReference type="eggNOG" id="COG0517">
    <property type="taxonomic scope" value="Bacteria"/>
</dbReference>
<evidence type="ECO:0000256" key="6">
    <source>
        <dbReference type="HAMAP-Rule" id="MF_02250"/>
    </source>
</evidence>
<dbReference type="Gene3D" id="3.20.20.70">
    <property type="entry name" value="Aldolase class I"/>
    <property type="match status" value="1"/>
</dbReference>
<dbReference type="HAMAP" id="MF_02250">
    <property type="entry name" value="GMPR_GuaB1"/>
    <property type="match status" value="1"/>
</dbReference>
<feature type="binding site" evidence="7">
    <location>
        <begin position="319"/>
        <end position="321"/>
    </location>
    <ligand>
        <name>NAD(+)</name>
        <dbReference type="ChEBI" id="CHEBI:57540"/>
    </ligand>
</feature>
<dbReference type="PANTHER" id="PTHR43170:SF5">
    <property type="entry name" value="GMP REDUCTASE"/>
    <property type="match status" value="1"/>
</dbReference>